<reference evidence="10" key="3">
    <citation type="submission" date="2025-09" db="UniProtKB">
        <authorList>
            <consortium name="Ensembl"/>
        </authorList>
    </citation>
    <scope>IDENTIFICATION</scope>
</reference>
<dbReference type="PROSITE" id="PS51004">
    <property type="entry name" value="SEMA"/>
    <property type="match status" value="1"/>
</dbReference>
<dbReference type="SUPFAM" id="SSF101912">
    <property type="entry name" value="Sema domain"/>
    <property type="match status" value="1"/>
</dbReference>
<dbReference type="GeneTree" id="ENSGT00940000158358"/>
<dbReference type="OMA" id="GIHKFGS"/>
<dbReference type="InterPro" id="IPR027231">
    <property type="entry name" value="Semaphorin"/>
</dbReference>
<dbReference type="GeneID" id="103379313"/>
<dbReference type="SUPFAM" id="SSF48726">
    <property type="entry name" value="Immunoglobulin"/>
    <property type="match status" value="1"/>
</dbReference>
<dbReference type="STRING" id="244447.ENSCSEP00000017183"/>
<feature type="signal peptide" evidence="7">
    <location>
        <begin position="1"/>
        <end position="20"/>
    </location>
</feature>
<keyword evidence="5" id="KW-0325">Glycoprotein</keyword>
<evidence type="ECO:0000256" key="3">
    <source>
        <dbReference type="ARBA" id="ARBA00023136"/>
    </source>
</evidence>
<keyword evidence="4" id="KW-1015">Disulfide bond</keyword>
<feature type="chain" id="PRO_5018263948" evidence="7">
    <location>
        <begin position="21"/>
        <end position="627"/>
    </location>
</feature>
<dbReference type="InParanoid" id="A0A3P8VPL5"/>
<protein>
    <submittedName>
        <fullName evidence="10">Semaphorin-7A-like</fullName>
    </submittedName>
</protein>
<dbReference type="Pfam" id="PF01403">
    <property type="entry name" value="Sema"/>
    <property type="match status" value="1"/>
</dbReference>
<dbReference type="GO" id="GO:0043931">
    <property type="term" value="P:ossification involved in bone maturation"/>
    <property type="evidence" value="ECO:0007669"/>
    <property type="project" value="TreeGrafter"/>
</dbReference>
<dbReference type="GO" id="GO:0005615">
    <property type="term" value="C:extracellular space"/>
    <property type="evidence" value="ECO:0007669"/>
    <property type="project" value="TreeGrafter"/>
</dbReference>
<dbReference type="InterPro" id="IPR001627">
    <property type="entry name" value="Semap_dom"/>
</dbReference>
<dbReference type="Ensembl" id="ENSCSET00000017397.1">
    <property type="protein sequence ID" value="ENSCSEP00000017183.1"/>
    <property type="gene ID" value="ENSCSEG00000011022.1"/>
</dbReference>
<reference evidence="10" key="2">
    <citation type="submission" date="2025-08" db="UniProtKB">
        <authorList>
            <consortium name="Ensembl"/>
        </authorList>
    </citation>
    <scope>IDENTIFICATION</scope>
</reference>
<dbReference type="PANTHER" id="PTHR11036:SF144">
    <property type="entry name" value="SEMAPHORIN-7A-LIKE"/>
    <property type="match status" value="1"/>
</dbReference>
<dbReference type="PANTHER" id="PTHR11036">
    <property type="entry name" value="SEMAPHORIN"/>
    <property type="match status" value="1"/>
</dbReference>
<reference evidence="10 11" key="1">
    <citation type="journal article" date="2014" name="Nat. Genet.">
        <title>Whole-genome sequence of a flatfish provides insights into ZW sex chromosome evolution and adaptation to a benthic lifestyle.</title>
        <authorList>
            <person name="Chen S."/>
            <person name="Zhang G."/>
            <person name="Shao C."/>
            <person name="Huang Q."/>
            <person name="Liu G."/>
            <person name="Zhang P."/>
            <person name="Song W."/>
            <person name="An N."/>
            <person name="Chalopin D."/>
            <person name="Volff J.N."/>
            <person name="Hong Y."/>
            <person name="Li Q."/>
            <person name="Sha Z."/>
            <person name="Zhou H."/>
            <person name="Xie M."/>
            <person name="Yu Q."/>
            <person name="Liu Y."/>
            <person name="Xiang H."/>
            <person name="Wang N."/>
            <person name="Wu K."/>
            <person name="Yang C."/>
            <person name="Zhou Q."/>
            <person name="Liao X."/>
            <person name="Yang L."/>
            <person name="Hu Q."/>
            <person name="Zhang J."/>
            <person name="Meng L."/>
            <person name="Jin L."/>
            <person name="Tian Y."/>
            <person name="Lian J."/>
            <person name="Yang J."/>
            <person name="Miao G."/>
            <person name="Liu S."/>
            <person name="Liang Z."/>
            <person name="Yan F."/>
            <person name="Li Y."/>
            <person name="Sun B."/>
            <person name="Zhang H."/>
            <person name="Zhang J."/>
            <person name="Zhu Y."/>
            <person name="Du M."/>
            <person name="Zhao Y."/>
            <person name="Schartl M."/>
            <person name="Tang Q."/>
            <person name="Wang J."/>
        </authorList>
    </citation>
    <scope>NUCLEOTIDE SEQUENCE</scope>
</reference>
<dbReference type="Pfam" id="PF01437">
    <property type="entry name" value="PSI"/>
    <property type="match status" value="1"/>
</dbReference>
<name>A0A3P8VPL5_CYNSE</name>
<dbReference type="Gene3D" id="3.30.1680.10">
    <property type="entry name" value="ligand-binding face of the semaphorins, domain 2"/>
    <property type="match status" value="1"/>
</dbReference>
<evidence type="ECO:0000313" key="10">
    <source>
        <dbReference type="Ensembl" id="ENSCSEP00000017183.1"/>
    </source>
</evidence>
<dbReference type="GO" id="GO:0007411">
    <property type="term" value="P:axon guidance"/>
    <property type="evidence" value="ECO:0007669"/>
    <property type="project" value="TreeGrafter"/>
</dbReference>
<dbReference type="Gene3D" id="2.60.40.10">
    <property type="entry name" value="Immunoglobulins"/>
    <property type="match status" value="1"/>
</dbReference>
<dbReference type="AlphaFoldDB" id="A0A3P8VPL5"/>
<dbReference type="GO" id="GO:0030215">
    <property type="term" value="F:semaphorin receptor binding"/>
    <property type="evidence" value="ECO:0007669"/>
    <property type="project" value="InterPro"/>
</dbReference>
<accession>A0A3P8VPL5</accession>
<dbReference type="GO" id="GO:0030335">
    <property type="term" value="P:positive regulation of cell migration"/>
    <property type="evidence" value="ECO:0007669"/>
    <property type="project" value="TreeGrafter"/>
</dbReference>
<comment type="caution">
    <text evidence="6">Lacks conserved residue(s) required for the propagation of feature annotation.</text>
</comment>
<keyword evidence="3" id="KW-0472">Membrane</keyword>
<dbReference type="RefSeq" id="XP_008309048.1">
    <property type="nucleotide sequence ID" value="XM_008310826.3"/>
</dbReference>
<evidence type="ECO:0000256" key="5">
    <source>
        <dbReference type="ARBA" id="ARBA00023180"/>
    </source>
</evidence>
<organism evidence="10 11">
    <name type="scientific">Cynoglossus semilaevis</name>
    <name type="common">Tongue sole</name>
    <dbReference type="NCBI Taxonomy" id="244447"/>
    <lineage>
        <taxon>Eukaryota</taxon>
        <taxon>Metazoa</taxon>
        <taxon>Chordata</taxon>
        <taxon>Craniata</taxon>
        <taxon>Vertebrata</taxon>
        <taxon>Euteleostomi</taxon>
        <taxon>Actinopterygii</taxon>
        <taxon>Neopterygii</taxon>
        <taxon>Teleostei</taxon>
        <taxon>Neoteleostei</taxon>
        <taxon>Acanthomorphata</taxon>
        <taxon>Carangaria</taxon>
        <taxon>Pleuronectiformes</taxon>
        <taxon>Pleuronectoidei</taxon>
        <taxon>Cynoglossidae</taxon>
        <taxon>Cynoglossinae</taxon>
        <taxon>Cynoglossus</taxon>
    </lineage>
</organism>
<comment type="similarity">
    <text evidence="2">Belongs to the semaphorin family.</text>
</comment>
<dbReference type="OrthoDB" id="9988752at2759"/>
<evidence type="ECO:0000256" key="1">
    <source>
        <dbReference type="ARBA" id="ARBA00004370"/>
    </source>
</evidence>
<evidence type="ECO:0000256" key="7">
    <source>
        <dbReference type="SAM" id="SignalP"/>
    </source>
</evidence>
<dbReference type="InterPro" id="IPR007110">
    <property type="entry name" value="Ig-like_dom"/>
</dbReference>
<keyword evidence="11" id="KW-1185">Reference proteome</keyword>
<proteinExistence type="inferred from homology"/>
<dbReference type="InterPro" id="IPR036352">
    <property type="entry name" value="Semap_dom_sf"/>
</dbReference>
<sequence>MEHLHLTLSIFLSFLMGVMAKSTQYLPRMIFTDKDTAVKRLSLSGHHAPVKIIPQRHRDAVIAVGQQEVILYDFQKTPVEQTVLWHCGNTSAAERSQDCRITVFQEMNETDLVFVCVAADAATRCCQMNVSSASPSCTSPSKVKKIVDSMKSSVTAKVEPSILVESGDSSSLYVTRSGQENSGIYRFGEKVIKPSNQNKEQHFVGLMFNRRKDDPLQNKVYAFYKARNCENHPQSYTWTPFVTQVCMADVGGSKSKLQRKWTSQMNAKLFCGNADTKQSFSELVDVAVVQAARWQDTRVYGLFRNEWGMSAVCVYTIQDIDDVFKNSKFKGSTKAFPLDRKRECVEDSTKLPYETLDMIERTSEMEQWVQPRNKSGPILINLHHNYTHIHVDTSQHMMNSNQAVLFITLNNGAIHKVIHREGEVLVGAEYQVFTNHVHILSISLQTSCRRLVVASNSELVHLDVENCGKYGDSCDECVLAKDPYCSWDNNHCVPHTHEDVQNGTAVDFDICPLTVKTGKDDIVQRVTLPYGSRYFLQCPVTSRHAVYRWNHLNKNTNCSVQDQSCFLHIDHVGPKDAGTYTCESEELGYVKVRAKYDLWLESRAGTHRSGWLPWVGVVVLLVKSLFC</sequence>
<evidence type="ECO:0000259" key="9">
    <source>
        <dbReference type="PROSITE" id="PS51004"/>
    </source>
</evidence>
<dbReference type="InterPro" id="IPR015943">
    <property type="entry name" value="WD40/YVTN_repeat-like_dom_sf"/>
</dbReference>
<dbReference type="InterPro" id="IPR002165">
    <property type="entry name" value="Plexin_repeat"/>
</dbReference>
<comment type="subcellular location">
    <subcellularLocation>
        <location evidence="1">Membrane</location>
    </subcellularLocation>
</comment>
<dbReference type="Proteomes" id="UP000265120">
    <property type="component" value="Chromosome 5"/>
</dbReference>
<dbReference type="InterPro" id="IPR013783">
    <property type="entry name" value="Ig-like_fold"/>
</dbReference>
<evidence type="ECO:0000256" key="4">
    <source>
        <dbReference type="ARBA" id="ARBA00023157"/>
    </source>
</evidence>
<dbReference type="GO" id="GO:0045499">
    <property type="term" value="F:chemorepellent activity"/>
    <property type="evidence" value="ECO:0007669"/>
    <property type="project" value="TreeGrafter"/>
</dbReference>
<dbReference type="SMART" id="SM00630">
    <property type="entry name" value="Sema"/>
    <property type="match status" value="1"/>
</dbReference>
<evidence type="ECO:0000313" key="11">
    <source>
        <dbReference type="Proteomes" id="UP000265120"/>
    </source>
</evidence>
<feature type="domain" description="Ig-like" evidence="8">
    <location>
        <begin position="512"/>
        <end position="582"/>
    </location>
</feature>
<dbReference type="GO" id="GO:0005886">
    <property type="term" value="C:plasma membrane"/>
    <property type="evidence" value="ECO:0007669"/>
    <property type="project" value="TreeGrafter"/>
</dbReference>
<dbReference type="GO" id="GO:0000122">
    <property type="term" value="P:negative regulation of transcription by RNA polymerase II"/>
    <property type="evidence" value="ECO:0007669"/>
    <property type="project" value="TreeGrafter"/>
</dbReference>
<dbReference type="SUPFAM" id="SSF103575">
    <property type="entry name" value="Plexin repeat"/>
    <property type="match status" value="1"/>
</dbReference>
<dbReference type="Gene3D" id="2.130.10.10">
    <property type="entry name" value="YVTN repeat-like/Quinoprotein amine dehydrogenase"/>
    <property type="match status" value="1"/>
</dbReference>
<dbReference type="GO" id="GO:0001755">
    <property type="term" value="P:neural crest cell migration"/>
    <property type="evidence" value="ECO:0007669"/>
    <property type="project" value="TreeGrafter"/>
</dbReference>
<dbReference type="GO" id="GO:0071526">
    <property type="term" value="P:semaphorin-plexin signaling pathway"/>
    <property type="evidence" value="ECO:0007669"/>
    <property type="project" value="TreeGrafter"/>
</dbReference>
<keyword evidence="7" id="KW-0732">Signal</keyword>
<feature type="domain" description="Sema" evidence="9">
    <location>
        <begin position="1"/>
        <end position="464"/>
    </location>
</feature>
<evidence type="ECO:0000256" key="2">
    <source>
        <dbReference type="ARBA" id="ARBA00009492"/>
    </source>
</evidence>
<dbReference type="SMART" id="SM00409">
    <property type="entry name" value="IG"/>
    <property type="match status" value="1"/>
</dbReference>
<dbReference type="InterPro" id="IPR016201">
    <property type="entry name" value="PSI"/>
</dbReference>
<evidence type="ECO:0000259" key="8">
    <source>
        <dbReference type="PROSITE" id="PS50835"/>
    </source>
</evidence>
<dbReference type="InterPro" id="IPR003599">
    <property type="entry name" value="Ig_sub"/>
</dbReference>
<dbReference type="PROSITE" id="PS50835">
    <property type="entry name" value="IG_LIKE"/>
    <property type="match status" value="1"/>
</dbReference>
<evidence type="ECO:0000256" key="6">
    <source>
        <dbReference type="PROSITE-ProRule" id="PRU00352"/>
    </source>
</evidence>
<dbReference type="FunFam" id="2.60.40.10:FF:001170">
    <property type="entry name" value="Sema domain, immunoglobulin domain (Ig), short basic domain, secreted, (Semaphorin) 3F"/>
    <property type="match status" value="1"/>
</dbReference>
<dbReference type="KEGG" id="csem:103379313"/>
<dbReference type="InterPro" id="IPR036179">
    <property type="entry name" value="Ig-like_dom_sf"/>
</dbReference>
<dbReference type="SMART" id="SM00423">
    <property type="entry name" value="PSI"/>
    <property type="match status" value="1"/>
</dbReference>